<protein>
    <submittedName>
        <fullName evidence="3">PH domain-containing protein</fullName>
    </submittedName>
</protein>
<dbReference type="EMBL" id="JARUJP010000003">
    <property type="protein sequence ID" value="MDW8800316.1"/>
    <property type="molecule type" value="Genomic_DNA"/>
</dbReference>
<dbReference type="Proteomes" id="UP001281656">
    <property type="component" value="Unassembled WGS sequence"/>
</dbReference>
<sequence>MIYRPNRTHFSYVVKQIIKFIKNVWVFGVIALTTGIKSPLFLGFIAILVLSIIFIIIEWRKTIFYIKDNILVLEKGVISTSKQEVPFDKINTIDSSQSLIDRIFKVYTLKVDTGSVIAKKSEFLVIVKKERLDELKNSIIDKDNKTSPNLSIDKDKEAEVSEEVRFNKDTEEHLVNRRVITSKEIFKYALTKSKIFWAIGGFFALTNGLDDILRYFDLKIFNSVVNYINLNSIQSKSVFIIILAFIILSIFVYMIIVVASVIFEMIRLNNFTVETYKDKISISYGLFTKKQYSFKLNKVYGIRFKQTLLQQFMNIGVLELITVGYGDEKDEKAILYPIIDEKSKEDFLKTVLPDMIFEGEIVNPPKSSFIAFILKGIIIPVIILVPIDIFLKIVPNNVKLSVILIVLVLSFIASLLNYKNTSLGTSKNVLIASSGGLSKVTTIIREEAVQSITKKQGIFQNRVKVCSYKIDLYSNKLGDVINVKYINQSLYNKIQENLKF</sequence>
<keyword evidence="1" id="KW-0812">Transmembrane</keyword>
<feature type="domain" description="YdbS-like PH" evidence="2">
    <location>
        <begin position="59"/>
        <end position="137"/>
    </location>
</feature>
<proteinExistence type="predicted"/>
<feature type="domain" description="YdbS-like PH" evidence="2">
    <location>
        <begin position="418"/>
        <end position="497"/>
    </location>
</feature>
<evidence type="ECO:0000313" key="3">
    <source>
        <dbReference type="EMBL" id="MDW8800316.1"/>
    </source>
</evidence>
<feature type="transmembrane region" description="Helical" evidence="1">
    <location>
        <begin position="372"/>
        <end position="394"/>
    </location>
</feature>
<gene>
    <name evidence="3" type="ORF">P8V03_04015</name>
</gene>
<comment type="caution">
    <text evidence="3">The sequence shown here is derived from an EMBL/GenBank/DDBJ whole genome shotgun (WGS) entry which is preliminary data.</text>
</comment>
<dbReference type="PANTHER" id="PTHR34473:SF2">
    <property type="entry name" value="UPF0699 TRANSMEMBRANE PROTEIN YDBT"/>
    <property type="match status" value="1"/>
</dbReference>
<dbReference type="RefSeq" id="WP_318796859.1">
    <property type="nucleotide sequence ID" value="NZ_JARUJP010000003.1"/>
</dbReference>
<dbReference type="PIRSF" id="PIRSF026631">
    <property type="entry name" value="UCP026631"/>
    <property type="match status" value="1"/>
</dbReference>
<keyword evidence="4" id="KW-1185">Reference proteome</keyword>
<dbReference type="PANTHER" id="PTHR34473">
    <property type="entry name" value="UPF0699 TRANSMEMBRANE PROTEIN YDBS"/>
    <property type="match status" value="1"/>
</dbReference>
<keyword evidence="1" id="KW-1133">Transmembrane helix</keyword>
<dbReference type="InterPro" id="IPR005182">
    <property type="entry name" value="YdbS-like_PH"/>
</dbReference>
<feature type="transmembrane region" description="Helical" evidence="1">
    <location>
        <begin position="12"/>
        <end position="32"/>
    </location>
</feature>
<evidence type="ECO:0000259" key="2">
    <source>
        <dbReference type="Pfam" id="PF03703"/>
    </source>
</evidence>
<dbReference type="Pfam" id="PF03703">
    <property type="entry name" value="bPH_2"/>
    <property type="match status" value="3"/>
</dbReference>
<reference evidence="3 4" key="1">
    <citation type="submission" date="2023-04" db="EMBL/GenBank/DDBJ databases">
        <title>Clostridium tannerae sp. nov., isolated from the fecal material of an alpaca.</title>
        <authorList>
            <person name="Miller S."/>
            <person name="Hendry M."/>
            <person name="King J."/>
            <person name="Sankaranarayanan K."/>
            <person name="Lawson P.A."/>
        </authorList>
    </citation>
    <scope>NUCLEOTIDE SEQUENCE [LARGE SCALE GENOMIC DNA]</scope>
    <source>
        <strain evidence="3 4">A1-XYC3</strain>
    </source>
</reference>
<evidence type="ECO:0000256" key="1">
    <source>
        <dbReference type="SAM" id="Phobius"/>
    </source>
</evidence>
<organism evidence="3 4">
    <name type="scientific">Clostridium tanneri</name>
    <dbReference type="NCBI Taxonomy" id="3037988"/>
    <lineage>
        <taxon>Bacteria</taxon>
        <taxon>Bacillati</taxon>
        <taxon>Bacillota</taxon>
        <taxon>Clostridia</taxon>
        <taxon>Eubacteriales</taxon>
        <taxon>Clostridiaceae</taxon>
        <taxon>Clostridium</taxon>
    </lineage>
</organism>
<keyword evidence="1" id="KW-0472">Membrane</keyword>
<feature type="transmembrane region" description="Helical" evidence="1">
    <location>
        <begin position="236"/>
        <end position="263"/>
    </location>
</feature>
<feature type="transmembrane region" description="Helical" evidence="1">
    <location>
        <begin position="38"/>
        <end position="57"/>
    </location>
</feature>
<dbReference type="InterPro" id="IPR014529">
    <property type="entry name" value="UCP026631"/>
</dbReference>
<feature type="transmembrane region" description="Helical" evidence="1">
    <location>
        <begin position="195"/>
        <end position="216"/>
    </location>
</feature>
<feature type="transmembrane region" description="Helical" evidence="1">
    <location>
        <begin position="400"/>
        <end position="418"/>
    </location>
</feature>
<evidence type="ECO:0000313" key="4">
    <source>
        <dbReference type="Proteomes" id="UP001281656"/>
    </source>
</evidence>
<feature type="domain" description="YdbS-like PH" evidence="2">
    <location>
        <begin position="277"/>
        <end position="349"/>
    </location>
</feature>
<accession>A0ABU4JQS9</accession>
<name>A0ABU4JQS9_9CLOT</name>